<keyword evidence="4" id="KW-1185">Reference proteome</keyword>
<dbReference type="PRINTS" id="PR01438">
    <property type="entry name" value="UNVRSLSTRESS"/>
</dbReference>
<dbReference type="STRING" id="1423719.FC66_GL000679"/>
<proteinExistence type="inferred from homology"/>
<dbReference type="OrthoDB" id="2306777at2"/>
<feature type="domain" description="UspA" evidence="2">
    <location>
        <begin position="17"/>
        <end position="160"/>
    </location>
</feature>
<dbReference type="Pfam" id="PF00582">
    <property type="entry name" value="Usp"/>
    <property type="match status" value="1"/>
</dbReference>
<dbReference type="SUPFAM" id="SSF52402">
    <property type="entry name" value="Adenine nucleotide alpha hydrolases-like"/>
    <property type="match status" value="1"/>
</dbReference>
<comment type="caution">
    <text evidence="3">The sequence shown here is derived from an EMBL/GenBank/DDBJ whole genome shotgun (WGS) entry which is preliminary data.</text>
</comment>
<dbReference type="PATRIC" id="fig|1423719.4.peg.689"/>
<evidence type="ECO:0000256" key="1">
    <source>
        <dbReference type="ARBA" id="ARBA00008791"/>
    </source>
</evidence>
<dbReference type="AlphaFoldDB" id="A0A0R1HS29"/>
<dbReference type="PANTHER" id="PTHR46268">
    <property type="entry name" value="STRESS RESPONSE PROTEIN NHAX"/>
    <property type="match status" value="1"/>
</dbReference>
<evidence type="ECO:0000313" key="4">
    <source>
        <dbReference type="Proteomes" id="UP000051450"/>
    </source>
</evidence>
<evidence type="ECO:0000313" key="3">
    <source>
        <dbReference type="EMBL" id="KRK46178.1"/>
    </source>
</evidence>
<evidence type="ECO:0000259" key="2">
    <source>
        <dbReference type="Pfam" id="PF00582"/>
    </source>
</evidence>
<protein>
    <submittedName>
        <fullName evidence="3">Universal stress protein UspA family protein</fullName>
    </submittedName>
</protein>
<dbReference type="EMBL" id="AZDI01000002">
    <property type="protein sequence ID" value="KRK46178.1"/>
    <property type="molecule type" value="Genomic_DNA"/>
</dbReference>
<dbReference type="InterPro" id="IPR006016">
    <property type="entry name" value="UspA"/>
</dbReference>
<dbReference type="GeneID" id="83549068"/>
<sequence>MNNRLEKLDFEITPVTFKRVLVAIDEDDSASSILAFNYAVALAKLQQIPLGIVSILETSDMNIFDSMTPDVIKKKRQSLEESIERYVDKARDFGVEHVEAIVSAGRPGSEIVEHIIPEFKPDILICGSKTNKPSGSKKMFIGSQASYMAQNAQCSVSVIR</sequence>
<dbReference type="CDD" id="cd00293">
    <property type="entry name" value="USP-like"/>
    <property type="match status" value="1"/>
</dbReference>
<gene>
    <name evidence="3" type="ORF">FC66_GL000679</name>
</gene>
<dbReference type="RefSeq" id="WP_057973754.1">
    <property type="nucleotide sequence ID" value="NZ_AZDI01000002.1"/>
</dbReference>
<dbReference type="InterPro" id="IPR014729">
    <property type="entry name" value="Rossmann-like_a/b/a_fold"/>
</dbReference>
<organism evidence="3 4">
    <name type="scientific">Dellaglioa algida DSM 15638</name>
    <dbReference type="NCBI Taxonomy" id="1423719"/>
    <lineage>
        <taxon>Bacteria</taxon>
        <taxon>Bacillati</taxon>
        <taxon>Bacillota</taxon>
        <taxon>Bacilli</taxon>
        <taxon>Lactobacillales</taxon>
        <taxon>Lactobacillaceae</taxon>
        <taxon>Dellaglioa</taxon>
    </lineage>
</organism>
<comment type="similarity">
    <text evidence="1">Belongs to the universal stress protein A family.</text>
</comment>
<reference evidence="3 4" key="1">
    <citation type="journal article" date="2015" name="Genome Announc.">
        <title>Expanding the biotechnology potential of lactobacilli through comparative genomics of 213 strains and associated genera.</title>
        <authorList>
            <person name="Sun Z."/>
            <person name="Harris H.M."/>
            <person name="McCann A."/>
            <person name="Guo C."/>
            <person name="Argimon S."/>
            <person name="Zhang W."/>
            <person name="Yang X."/>
            <person name="Jeffery I.B."/>
            <person name="Cooney J.C."/>
            <person name="Kagawa T.F."/>
            <person name="Liu W."/>
            <person name="Song Y."/>
            <person name="Salvetti E."/>
            <person name="Wrobel A."/>
            <person name="Rasinkangas P."/>
            <person name="Parkhill J."/>
            <person name="Rea M.C."/>
            <person name="O'Sullivan O."/>
            <person name="Ritari J."/>
            <person name="Douillard F.P."/>
            <person name="Paul Ross R."/>
            <person name="Yang R."/>
            <person name="Briner A.E."/>
            <person name="Felis G.E."/>
            <person name="de Vos W.M."/>
            <person name="Barrangou R."/>
            <person name="Klaenhammer T.R."/>
            <person name="Caufield P.W."/>
            <person name="Cui Y."/>
            <person name="Zhang H."/>
            <person name="O'Toole P.W."/>
        </authorList>
    </citation>
    <scope>NUCLEOTIDE SEQUENCE [LARGE SCALE GENOMIC DNA]</scope>
    <source>
        <strain evidence="3 4">DSM 15638</strain>
    </source>
</reference>
<dbReference type="Proteomes" id="UP000051450">
    <property type="component" value="Unassembled WGS sequence"/>
</dbReference>
<dbReference type="PANTHER" id="PTHR46268:SF6">
    <property type="entry name" value="UNIVERSAL STRESS PROTEIN UP12"/>
    <property type="match status" value="1"/>
</dbReference>
<dbReference type="InterPro" id="IPR006015">
    <property type="entry name" value="Universal_stress_UspA"/>
</dbReference>
<name>A0A0R1HS29_9LACO</name>
<dbReference type="Gene3D" id="3.40.50.620">
    <property type="entry name" value="HUPs"/>
    <property type="match status" value="1"/>
</dbReference>
<accession>A0A0R1HS29</accession>